<dbReference type="Proteomes" id="UP000014760">
    <property type="component" value="Unassembled WGS sequence"/>
</dbReference>
<evidence type="ECO:0000313" key="5">
    <source>
        <dbReference type="Proteomes" id="UP000014760"/>
    </source>
</evidence>
<reference evidence="4" key="3">
    <citation type="submission" date="2015-06" db="UniProtKB">
        <authorList>
            <consortium name="EnsemblMetazoa"/>
        </authorList>
    </citation>
    <scope>IDENTIFICATION</scope>
</reference>
<dbReference type="AlphaFoldDB" id="R7VG63"/>
<evidence type="ECO:0000313" key="3">
    <source>
        <dbReference type="EMBL" id="ELU15286.1"/>
    </source>
</evidence>
<keyword evidence="5" id="KW-1185">Reference proteome</keyword>
<reference evidence="3 5" key="2">
    <citation type="journal article" date="2013" name="Nature">
        <title>Insights into bilaterian evolution from three spiralian genomes.</title>
        <authorList>
            <person name="Simakov O."/>
            <person name="Marletaz F."/>
            <person name="Cho S.J."/>
            <person name="Edsinger-Gonzales E."/>
            <person name="Havlak P."/>
            <person name="Hellsten U."/>
            <person name="Kuo D.H."/>
            <person name="Larsson T."/>
            <person name="Lv J."/>
            <person name="Arendt D."/>
            <person name="Savage R."/>
            <person name="Osoegawa K."/>
            <person name="de Jong P."/>
            <person name="Grimwood J."/>
            <person name="Chapman J.A."/>
            <person name="Shapiro H."/>
            <person name="Aerts A."/>
            <person name="Otillar R.P."/>
            <person name="Terry A.Y."/>
            <person name="Boore J.L."/>
            <person name="Grigoriev I.V."/>
            <person name="Lindberg D.R."/>
            <person name="Seaver E.C."/>
            <person name="Weisblat D.A."/>
            <person name="Putnam N.H."/>
            <person name="Rokhsar D.S."/>
        </authorList>
    </citation>
    <scope>NUCLEOTIDE SEQUENCE</scope>
    <source>
        <strain evidence="3 5">I ESC-2004</strain>
    </source>
</reference>
<name>R7VG63_CAPTE</name>
<feature type="signal peptide" evidence="2">
    <location>
        <begin position="1"/>
        <end position="29"/>
    </location>
</feature>
<reference evidence="5" key="1">
    <citation type="submission" date="2012-12" db="EMBL/GenBank/DDBJ databases">
        <authorList>
            <person name="Hellsten U."/>
            <person name="Grimwood J."/>
            <person name="Chapman J.A."/>
            <person name="Shapiro H."/>
            <person name="Aerts A."/>
            <person name="Otillar R.P."/>
            <person name="Terry A.Y."/>
            <person name="Boore J.L."/>
            <person name="Simakov O."/>
            <person name="Marletaz F."/>
            <person name="Cho S.-J."/>
            <person name="Edsinger-Gonzales E."/>
            <person name="Havlak P."/>
            <person name="Kuo D.-H."/>
            <person name="Larsson T."/>
            <person name="Lv J."/>
            <person name="Arendt D."/>
            <person name="Savage R."/>
            <person name="Osoegawa K."/>
            <person name="de Jong P."/>
            <person name="Lindberg D.R."/>
            <person name="Seaver E.C."/>
            <person name="Weisblat D.A."/>
            <person name="Putnam N.H."/>
            <person name="Grigoriev I.V."/>
            <person name="Rokhsar D.S."/>
        </authorList>
    </citation>
    <scope>NUCLEOTIDE SEQUENCE</scope>
    <source>
        <strain evidence="5">I ESC-2004</strain>
    </source>
</reference>
<feature type="chain" id="PRO_5008789009" evidence="2">
    <location>
        <begin position="30"/>
        <end position="655"/>
    </location>
</feature>
<dbReference type="EMBL" id="AMQN01004568">
    <property type="status" value="NOT_ANNOTATED_CDS"/>
    <property type="molecule type" value="Genomic_DNA"/>
</dbReference>
<keyword evidence="1" id="KW-0812">Transmembrane</keyword>
<dbReference type="OrthoDB" id="2015116at2759"/>
<proteinExistence type="predicted"/>
<accession>R7VG63</accession>
<protein>
    <submittedName>
        <fullName evidence="3 4">Uncharacterized protein</fullName>
    </submittedName>
</protein>
<dbReference type="HOGENOM" id="CLU_418720_0_0_1"/>
<evidence type="ECO:0000256" key="1">
    <source>
        <dbReference type="SAM" id="Phobius"/>
    </source>
</evidence>
<evidence type="ECO:0000256" key="2">
    <source>
        <dbReference type="SAM" id="SignalP"/>
    </source>
</evidence>
<dbReference type="EnsemblMetazoa" id="CapteT221564">
    <property type="protein sequence ID" value="CapteP221564"/>
    <property type="gene ID" value="CapteG221564"/>
</dbReference>
<feature type="transmembrane region" description="Helical" evidence="1">
    <location>
        <begin position="571"/>
        <end position="595"/>
    </location>
</feature>
<evidence type="ECO:0000313" key="4">
    <source>
        <dbReference type="EnsemblMetazoa" id="CapteP221564"/>
    </source>
</evidence>
<keyword evidence="2" id="KW-0732">Signal</keyword>
<organism evidence="3">
    <name type="scientific">Capitella teleta</name>
    <name type="common">Polychaete worm</name>
    <dbReference type="NCBI Taxonomy" id="283909"/>
    <lineage>
        <taxon>Eukaryota</taxon>
        <taxon>Metazoa</taxon>
        <taxon>Spiralia</taxon>
        <taxon>Lophotrochozoa</taxon>
        <taxon>Annelida</taxon>
        <taxon>Polychaeta</taxon>
        <taxon>Sedentaria</taxon>
        <taxon>Scolecida</taxon>
        <taxon>Capitellidae</taxon>
        <taxon>Capitella</taxon>
    </lineage>
</organism>
<gene>
    <name evidence="3" type="ORF">CAPTEDRAFT_221564</name>
</gene>
<keyword evidence="1" id="KW-1133">Transmembrane helix</keyword>
<sequence length="655" mass="72152">MKFTIFVFQFQAAMFSLCLLLVVLPFINAEQGRVGDYFESATAKTSGSQGVFLFEQLAIPDGVVYKFSGYCVMNETARIQIWRPVDLNRKLYQLQGEWKLVPTGVPGRCEREFYEKDDYIFVSTGDRFAVYNENSASPFAYRLNADLGATSWAVSLQSALNLGDELDFDEGIPMPYEFSLEIYYDTAFNAPVWLQVWRLSDVDSQYVLVGQVRVDVTDAPKALEIALPEEEYIDVEDGDMLGFTNELDSGCIGYTFEAAADYPQPYFASLPTSQSTENLYDVVTFETIGVPYDFAIGAKSDTDIGKYAAITKPTHNPSSGSTIVPTTVPDVLSEMTEDRTVGYLNLVAASKELPSPGKRAWVLAGLEFPVQAKVTSFAHYGVRGGSMEYEVWRKIETSDGSLQMNLVGSKRIEASDKPGFQRVVLSDNEQFLVEAGDLLGFSNSEESIPVGYQFSPAEMYYAIPGDDLETGATVDFESQTFPYLFSYAATYEIPSDNVGVSTTAGNVKETDSTVTVPSVSTASTRRSSAIVSTTVTSTSTTVAQPPSKTTGPMTGASTSDKSASWLETPEFLLALLVWLILLSVLFVLLLVILLCKRKRSTDYVDYLRQYDSRPISAYSNIGLKADESIDYFNPSVGRSSPKINGNGRLDCVRET</sequence>
<dbReference type="EMBL" id="KB293867">
    <property type="protein sequence ID" value="ELU15286.1"/>
    <property type="molecule type" value="Genomic_DNA"/>
</dbReference>
<keyword evidence="1" id="KW-0472">Membrane</keyword>